<dbReference type="PRINTS" id="PR00778">
    <property type="entry name" value="HTHARSR"/>
</dbReference>
<dbReference type="NCBIfam" id="NF033788">
    <property type="entry name" value="HTH_metalloreg"/>
    <property type="match status" value="1"/>
</dbReference>
<gene>
    <name evidence="2" type="ORF">EOS_02705</name>
</gene>
<accession>A0A0J1D4Z7</accession>
<feature type="domain" description="HTH arsR-type" evidence="1">
    <location>
        <begin position="1"/>
        <end position="92"/>
    </location>
</feature>
<keyword evidence="3" id="KW-1185">Reference proteome</keyword>
<dbReference type="PANTHER" id="PTHR38600:SF2">
    <property type="entry name" value="SLL0088 PROTEIN"/>
    <property type="match status" value="1"/>
</dbReference>
<proteinExistence type="predicted"/>
<dbReference type="AlphaFoldDB" id="A0A0J1D4Z7"/>
<dbReference type="InterPro" id="IPR011991">
    <property type="entry name" value="ArsR-like_HTH"/>
</dbReference>
<dbReference type="SMART" id="SM00418">
    <property type="entry name" value="HTH_ARSR"/>
    <property type="match status" value="1"/>
</dbReference>
<dbReference type="Gene3D" id="1.10.10.10">
    <property type="entry name" value="Winged helix-like DNA-binding domain superfamily/Winged helix DNA-binding domain"/>
    <property type="match status" value="1"/>
</dbReference>
<dbReference type="Pfam" id="PF01022">
    <property type="entry name" value="HTH_5"/>
    <property type="match status" value="1"/>
</dbReference>
<evidence type="ECO:0000313" key="2">
    <source>
        <dbReference type="EMBL" id="KLU27784.1"/>
    </source>
</evidence>
<dbReference type="InterPro" id="IPR036390">
    <property type="entry name" value="WH_DNA-bd_sf"/>
</dbReference>
<name>A0A0J1D4Z7_9BURK</name>
<dbReference type="GO" id="GO:0003700">
    <property type="term" value="F:DNA-binding transcription factor activity"/>
    <property type="evidence" value="ECO:0007669"/>
    <property type="project" value="InterPro"/>
</dbReference>
<dbReference type="PATRIC" id="fig|908627.4.peg.605"/>
<dbReference type="PANTHER" id="PTHR38600">
    <property type="entry name" value="TRANSCRIPTIONAL REGULATORY PROTEIN"/>
    <property type="match status" value="1"/>
</dbReference>
<evidence type="ECO:0000259" key="1">
    <source>
        <dbReference type="PROSITE" id="PS50987"/>
    </source>
</evidence>
<dbReference type="Proteomes" id="UP000035963">
    <property type="component" value="Unassembled WGS sequence"/>
</dbReference>
<organism evidence="2 3">
    <name type="scientific">Caballeronia mineralivorans PML1(12)</name>
    <dbReference type="NCBI Taxonomy" id="908627"/>
    <lineage>
        <taxon>Bacteria</taxon>
        <taxon>Pseudomonadati</taxon>
        <taxon>Pseudomonadota</taxon>
        <taxon>Betaproteobacteria</taxon>
        <taxon>Burkholderiales</taxon>
        <taxon>Burkholderiaceae</taxon>
        <taxon>Caballeronia</taxon>
    </lineage>
</organism>
<dbReference type="OrthoDB" id="9791888at2"/>
<evidence type="ECO:0000313" key="3">
    <source>
        <dbReference type="Proteomes" id="UP000035963"/>
    </source>
</evidence>
<dbReference type="InterPro" id="IPR036388">
    <property type="entry name" value="WH-like_DNA-bd_sf"/>
</dbReference>
<dbReference type="CDD" id="cd00090">
    <property type="entry name" value="HTH_ARSR"/>
    <property type="match status" value="1"/>
</dbReference>
<dbReference type="EMBL" id="AEJF01000016">
    <property type="protein sequence ID" value="KLU27784.1"/>
    <property type="molecule type" value="Genomic_DNA"/>
</dbReference>
<dbReference type="SUPFAM" id="SSF46785">
    <property type="entry name" value="Winged helix' DNA-binding domain"/>
    <property type="match status" value="1"/>
</dbReference>
<dbReference type="PROSITE" id="PS50987">
    <property type="entry name" value="HTH_ARSR_2"/>
    <property type="match status" value="1"/>
</dbReference>
<dbReference type="RefSeq" id="WP_047845066.1">
    <property type="nucleotide sequence ID" value="NZ_AEJF01000016.1"/>
</dbReference>
<protein>
    <submittedName>
        <fullName evidence="2">ArsR family transcriptional regulator</fullName>
    </submittedName>
</protein>
<sequence length="118" mass="13239">MSSDELNRAFAALADPTRRAILSRLASGEATVTELAEPFEMTQPSISKHLKVLELAGLISRGRAAQTRPCRLETSRLKDIAQWVNAYRALWEQSFDRLETFLQSTQPLPKKGKKNALK</sequence>
<dbReference type="InterPro" id="IPR001845">
    <property type="entry name" value="HTH_ArsR_DNA-bd_dom"/>
</dbReference>
<comment type="caution">
    <text evidence="2">The sequence shown here is derived from an EMBL/GenBank/DDBJ whole genome shotgun (WGS) entry which is preliminary data.</text>
</comment>
<reference evidence="2 3" key="1">
    <citation type="journal article" date="2015" name="Genome Announc.">
        <title>Draft Genome Sequence of Burkholderia sp. Strain PML1(12), an Ectomycorrhizosphere-Inhabiting Bacterium with Effective Mineral-Weathering Ability.</title>
        <authorList>
            <person name="Uroz S."/>
            <person name="Oger P."/>
        </authorList>
    </citation>
    <scope>NUCLEOTIDE SEQUENCE [LARGE SCALE GENOMIC DNA]</scope>
    <source>
        <strain evidence="3">PML1(12)</strain>
    </source>
</reference>